<evidence type="ECO:0000259" key="3">
    <source>
        <dbReference type="Pfam" id="PF13192"/>
    </source>
</evidence>
<reference evidence="4 5" key="1">
    <citation type="submission" date="2017-02" db="EMBL/GenBank/DDBJ databases">
        <authorList>
            <person name="Peterson S.W."/>
        </authorList>
    </citation>
    <scope>NUCLEOTIDE SEQUENCE [LARGE SCALE GENOMIC DNA]</scope>
    <source>
        <strain evidence="4 5">ATCC 700028</strain>
    </source>
</reference>
<feature type="disulfide bond" description="Redox-active" evidence="2">
    <location>
        <begin position="10"/>
        <end position="13"/>
    </location>
</feature>
<evidence type="ECO:0000256" key="2">
    <source>
        <dbReference type="PIRSR" id="PIRSR037031-51"/>
    </source>
</evidence>
<dbReference type="RefSeq" id="WP_078693670.1">
    <property type="nucleotide sequence ID" value="NZ_FUWX01000008.1"/>
</dbReference>
<dbReference type="Gene3D" id="3.40.30.10">
    <property type="entry name" value="Glutaredoxin"/>
    <property type="match status" value="1"/>
</dbReference>
<proteinExistence type="predicted"/>
<organism evidence="4 5">
    <name type="scientific">Cetobacterium ceti</name>
    <dbReference type="NCBI Taxonomy" id="180163"/>
    <lineage>
        <taxon>Bacteria</taxon>
        <taxon>Fusobacteriati</taxon>
        <taxon>Fusobacteriota</taxon>
        <taxon>Fusobacteriia</taxon>
        <taxon>Fusobacteriales</taxon>
        <taxon>Fusobacteriaceae</taxon>
        <taxon>Cetobacterium</taxon>
    </lineage>
</organism>
<feature type="active site" description="Nucleophile" evidence="1">
    <location>
        <position position="13"/>
    </location>
</feature>
<dbReference type="OrthoDB" id="9800630at2"/>
<dbReference type="PIRSF" id="PIRSF037031">
    <property type="entry name" value="Redox_disulphide_2"/>
    <property type="match status" value="1"/>
</dbReference>
<keyword evidence="5" id="KW-1185">Reference proteome</keyword>
<dbReference type="NCBIfam" id="TIGR00412">
    <property type="entry name" value="redox_disulf_2"/>
    <property type="match status" value="1"/>
</dbReference>
<keyword evidence="2" id="KW-1015">Disulfide bond</keyword>
<dbReference type="PANTHER" id="PTHR36450:SF1">
    <property type="entry name" value="THIOREDOXIN"/>
    <property type="match status" value="1"/>
</dbReference>
<evidence type="ECO:0000256" key="1">
    <source>
        <dbReference type="PIRSR" id="PIRSR037031-50"/>
    </source>
</evidence>
<protein>
    <submittedName>
        <fullName evidence="4">Small redox-active disulfide protein 2</fullName>
    </submittedName>
</protein>
<keyword evidence="2" id="KW-0676">Redox-active center</keyword>
<dbReference type="EMBL" id="FUWX01000008">
    <property type="protein sequence ID" value="SJZ65085.1"/>
    <property type="molecule type" value="Genomic_DNA"/>
</dbReference>
<dbReference type="PANTHER" id="PTHR36450">
    <property type="entry name" value="THIOREDOXIN"/>
    <property type="match status" value="1"/>
</dbReference>
<evidence type="ECO:0000313" key="5">
    <source>
        <dbReference type="Proteomes" id="UP000191153"/>
    </source>
</evidence>
<accession>A0A1T4MDX8</accession>
<name>A0A1T4MDX8_9FUSO</name>
<dbReference type="Proteomes" id="UP000191153">
    <property type="component" value="Unassembled WGS sequence"/>
</dbReference>
<dbReference type="Pfam" id="PF13192">
    <property type="entry name" value="Thioredoxin_3"/>
    <property type="match status" value="1"/>
</dbReference>
<gene>
    <name evidence="4" type="ORF">SAMN02745174_01174</name>
</gene>
<dbReference type="InterPro" id="IPR005243">
    <property type="entry name" value="THIRX-like_proc"/>
</dbReference>
<feature type="active site" description="Nucleophile" evidence="1">
    <location>
        <position position="10"/>
    </location>
</feature>
<dbReference type="InterPro" id="IPR012336">
    <property type="entry name" value="Thioredoxin-like_fold"/>
</dbReference>
<dbReference type="STRING" id="180163.SAMN02745174_01174"/>
<sequence length="78" mass="8713">MEIKILGGCCKNCETLLKTVNEVLEELQIKGNVSKVTDFIEIAKYGVMKTPGLVIDNKVIFSGRVPDKKEIKEIFQGK</sequence>
<dbReference type="InterPro" id="IPR036249">
    <property type="entry name" value="Thioredoxin-like_sf"/>
</dbReference>
<dbReference type="SUPFAM" id="SSF52833">
    <property type="entry name" value="Thioredoxin-like"/>
    <property type="match status" value="1"/>
</dbReference>
<feature type="domain" description="Thioredoxin-like fold" evidence="3">
    <location>
        <begin position="1"/>
        <end position="75"/>
    </location>
</feature>
<dbReference type="AlphaFoldDB" id="A0A1T4MDX8"/>
<evidence type="ECO:0000313" key="4">
    <source>
        <dbReference type="EMBL" id="SJZ65085.1"/>
    </source>
</evidence>